<sequence length="71" mass="8003">MDFYNTDQGDKIETNLNHNQMETNLILGGTKSYQFSTTASPIQVTSGAPHFKICDIEFGRARQPSSKFINF</sequence>
<dbReference type="EMBL" id="OOIL02001115">
    <property type="protein sequence ID" value="VFQ72532.1"/>
    <property type="molecule type" value="Genomic_DNA"/>
</dbReference>
<accession>A0A484L846</accession>
<evidence type="ECO:0000313" key="2">
    <source>
        <dbReference type="Proteomes" id="UP000595140"/>
    </source>
</evidence>
<gene>
    <name evidence="1" type="ORF">CCAM_LOCUS14308</name>
</gene>
<keyword evidence="2" id="KW-1185">Reference proteome</keyword>
<proteinExistence type="predicted"/>
<reference evidence="1 2" key="1">
    <citation type="submission" date="2018-04" db="EMBL/GenBank/DDBJ databases">
        <authorList>
            <person name="Vogel A."/>
        </authorList>
    </citation>
    <scope>NUCLEOTIDE SEQUENCE [LARGE SCALE GENOMIC DNA]</scope>
</reference>
<dbReference type="AlphaFoldDB" id="A0A484L846"/>
<dbReference type="Proteomes" id="UP000595140">
    <property type="component" value="Unassembled WGS sequence"/>
</dbReference>
<name>A0A484L846_9ASTE</name>
<evidence type="ECO:0000313" key="1">
    <source>
        <dbReference type="EMBL" id="VFQ72532.1"/>
    </source>
</evidence>
<organism evidence="1 2">
    <name type="scientific">Cuscuta campestris</name>
    <dbReference type="NCBI Taxonomy" id="132261"/>
    <lineage>
        <taxon>Eukaryota</taxon>
        <taxon>Viridiplantae</taxon>
        <taxon>Streptophyta</taxon>
        <taxon>Embryophyta</taxon>
        <taxon>Tracheophyta</taxon>
        <taxon>Spermatophyta</taxon>
        <taxon>Magnoliopsida</taxon>
        <taxon>eudicotyledons</taxon>
        <taxon>Gunneridae</taxon>
        <taxon>Pentapetalae</taxon>
        <taxon>asterids</taxon>
        <taxon>lamiids</taxon>
        <taxon>Solanales</taxon>
        <taxon>Convolvulaceae</taxon>
        <taxon>Cuscuteae</taxon>
        <taxon>Cuscuta</taxon>
        <taxon>Cuscuta subgen. Grammica</taxon>
        <taxon>Cuscuta sect. Cleistogrammica</taxon>
    </lineage>
</organism>
<protein>
    <submittedName>
        <fullName evidence="1">Uncharacterized protein</fullName>
    </submittedName>
</protein>